<evidence type="ECO:0000313" key="3">
    <source>
        <dbReference type="Proteomes" id="UP001054821"/>
    </source>
</evidence>
<protein>
    <recommendedName>
        <fullName evidence="4">Serine-threonine/tyrosine-protein kinase catalytic domain-containing protein</fullName>
    </recommendedName>
</protein>
<keyword evidence="3" id="KW-1185">Reference proteome</keyword>
<dbReference type="InterPro" id="IPR011009">
    <property type="entry name" value="Kinase-like_dom_sf"/>
</dbReference>
<dbReference type="Gene3D" id="1.10.510.10">
    <property type="entry name" value="Transferase(Phosphotransferase) domain 1"/>
    <property type="match status" value="1"/>
</dbReference>
<dbReference type="EMBL" id="JAJFAZ020000004">
    <property type="protein sequence ID" value="KAI5333156.1"/>
    <property type="molecule type" value="Genomic_DNA"/>
</dbReference>
<dbReference type="Proteomes" id="UP001054821">
    <property type="component" value="Chromosome 4"/>
</dbReference>
<proteinExistence type="predicted"/>
<evidence type="ECO:0000256" key="1">
    <source>
        <dbReference type="SAM" id="MobiDB-lite"/>
    </source>
</evidence>
<evidence type="ECO:0008006" key="4">
    <source>
        <dbReference type="Google" id="ProtNLM"/>
    </source>
</evidence>
<name>A0AAD4Z564_PRUDU</name>
<evidence type="ECO:0000313" key="2">
    <source>
        <dbReference type="EMBL" id="KAI5333156.1"/>
    </source>
</evidence>
<dbReference type="AlphaFoldDB" id="A0AAD4Z564"/>
<feature type="compositionally biased region" description="Low complexity" evidence="1">
    <location>
        <begin position="51"/>
        <end position="75"/>
    </location>
</feature>
<sequence>MTTGKASKETDVYSFGVVALEIACGRKPIDPEYRSSQITMVERGGPGYGYNTNSSQFTTSSASNSSPSTSLLYSK</sequence>
<organism evidence="2 3">
    <name type="scientific">Prunus dulcis</name>
    <name type="common">Almond</name>
    <name type="synonym">Amygdalus dulcis</name>
    <dbReference type="NCBI Taxonomy" id="3755"/>
    <lineage>
        <taxon>Eukaryota</taxon>
        <taxon>Viridiplantae</taxon>
        <taxon>Streptophyta</taxon>
        <taxon>Embryophyta</taxon>
        <taxon>Tracheophyta</taxon>
        <taxon>Spermatophyta</taxon>
        <taxon>Magnoliopsida</taxon>
        <taxon>eudicotyledons</taxon>
        <taxon>Gunneridae</taxon>
        <taxon>Pentapetalae</taxon>
        <taxon>rosids</taxon>
        <taxon>fabids</taxon>
        <taxon>Rosales</taxon>
        <taxon>Rosaceae</taxon>
        <taxon>Amygdaloideae</taxon>
        <taxon>Amygdaleae</taxon>
        <taxon>Prunus</taxon>
    </lineage>
</organism>
<dbReference type="SUPFAM" id="SSF56112">
    <property type="entry name" value="Protein kinase-like (PK-like)"/>
    <property type="match status" value="1"/>
</dbReference>
<feature type="region of interest" description="Disordered" evidence="1">
    <location>
        <begin position="43"/>
        <end position="75"/>
    </location>
</feature>
<gene>
    <name evidence="2" type="ORF">L3X38_023286</name>
</gene>
<reference evidence="2 3" key="1">
    <citation type="journal article" date="2022" name="G3 (Bethesda)">
        <title>Whole-genome sequence and methylome profiling of the almond [Prunus dulcis (Mill.) D.A. Webb] cultivar 'Nonpareil'.</title>
        <authorList>
            <person name="D'Amico-Willman K.M."/>
            <person name="Ouma W.Z."/>
            <person name="Meulia T."/>
            <person name="Sideli G.M."/>
            <person name="Gradziel T.M."/>
            <person name="Fresnedo-Ramirez J."/>
        </authorList>
    </citation>
    <scope>NUCLEOTIDE SEQUENCE [LARGE SCALE GENOMIC DNA]</scope>
    <source>
        <strain evidence="2">Clone GOH B32 T37-40</strain>
    </source>
</reference>
<comment type="caution">
    <text evidence="2">The sequence shown here is derived from an EMBL/GenBank/DDBJ whole genome shotgun (WGS) entry which is preliminary data.</text>
</comment>
<accession>A0AAD4Z564</accession>